<dbReference type="InterPro" id="IPR001077">
    <property type="entry name" value="COMT_C"/>
</dbReference>
<feature type="domain" description="O-methyltransferase C-terminal" evidence="4">
    <location>
        <begin position="1"/>
        <end position="57"/>
    </location>
</feature>
<dbReference type="AlphaFoldDB" id="A0AAW2JML0"/>
<organism evidence="5">
    <name type="scientific">Sesamum calycinum</name>
    <dbReference type="NCBI Taxonomy" id="2727403"/>
    <lineage>
        <taxon>Eukaryota</taxon>
        <taxon>Viridiplantae</taxon>
        <taxon>Streptophyta</taxon>
        <taxon>Embryophyta</taxon>
        <taxon>Tracheophyta</taxon>
        <taxon>Spermatophyta</taxon>
        <taxon>Magnoliopsida</taxon>
        <taxon>eudicotyledons</taxon>
        <taxon>Gunneridae</taxon>
        <taxon>Pentapetalae</taxon>
        <taxon>asterids</taxon>
        <taxon>lamiids</taxon>
        <taxon>Lamiales</taxon>
        <taxon>Pedaliaceae</taxon>
        <taxon>Sesamum</taxon>
    </lineage>
</organism>
<protein>
    <submittedName>
        <fullName evidence="5">Acetylserotonin O-methyltransferase</fullName>
    </submittedName>
</protein>
<proteinExistence type="predicted"/>
<dbReference type="InterPro" id="IPR029063">
    <property type="entry name" value="SAM-dependent_MTases_sf"/>
</dbReference>
<dbReference type="Pfam" id="PF00891">
    <property type="entry name" value="Methyltransf_2"/>
    <property type="match status" value="1"/>
</dbReference>
<dbReference type="SUPFAM" id="SSF53335">
    <property type="entry name" value="S-adenosyl-L-methionine-dependent methyltransferases"/>
    <property type="match status" value="1"/>
</dbReference>
<keyword evidence="2" id="KW-0808">Transferase</keyword>
<keyword evidence="1" id="KW-0489">Methyltransferase</keyword>
<evidence type="ECO:0000256" key="2">
    <source>
        <dbReference type="ARBA" id="ARBA00022679"/>
    </source>
</evidence>
<reference evidence="5" key="2">
    <citation type="journal article" date="2024" name="Plant">
        <title>Genomic evolution and insights into agronomic trait innovations of Sesamum species.</title>
        <authorList>
            <person name="Miao H."/>
            <person name="Wang L."/>
            <person name="Qu L."/>
            <person name="Liu H."/>
            <person name="Sun Y."/>
            <person name="Le M."/>
            <person name="Wang Q."/>
            <person name="Wei S."/>
            <person name="Zheng Y."/>
            <person name="Lin W."/>
            <person name="Duan Y."/>
            <person name="Cao H."/>
            <person name="Xiong S."/>
            <person name="Wang X."/>
            <person name="Wei L."/>
            <person name="Li C."/>
            <person name="Ma Q."/>
            <person name="Ju M."/>
            <person name="Zhao R."/>
            <person name="Li G."/>
            <person name="Mu C."/>
            <person name="Tian Q."/>
            <person name="Mei H."/>
            <person name="Zhang T."/>
            <person name="Gao T."/>
            <person name="Zhang H."/>
        </authorList>
    </citation>
    <scope>NUCLEOTIDE SEQUENCE</scope>
    <source>
        <strain evidence="5">KEN8</strain>
    </source>
</reference>
<dbReference type="PANTHER" id="PTHR11746">
    <property type="entry name" value="O-METHYLTRANSFERASE"/>
    <property type="match status" value="1"/>
</dbReference>
<keyword evidence="3" id="KW-0949">S-adenosyl-L-methionine</keyword>
<comment type="caution">
    <text evidence="5">The sequence shown here is derived from an EMBL/GenBank/DDBJ whole genome shotgun (WGS) entry which is preliminary data.</text>
</comment>
<gene>
    <name evidence="5" type="ORF">Scaly_3088200</name>
</gene>
<evidence type="ECO:0000256" key="3">
    <source>
        <dbReference type="ARBA" id="ARBA00022691"/>
    </source>
</evidence>
<evidence type="ECO:0000259" key="4">
    <source>
        <dbReference type="Pfam" id="PF00891"/>
    </source>
</evidence>
<evidence type="ECO:0000313" key="5">
    <source>
        <dbReference type="EMBL" id="KAL0295804.1"/>
    </source>
</evidence>
<name>A0AAW2JML0_9LAMI</name>
<reference evidence="5" key="1">
    <citation type="submission" date="2020-06" db="EMBL/GenBank/DDBJ databases">
        <authorList>
            <person name="Li T."/>
            <person name="Hu X."/>
            <person name="Zhang T."/>
            <person name="Song X."/>
            <person name="Zhang H."/>
            <person name="Dai N."/>
            <person name="Sheng W."/>
            <person name="Hou X."/>
            <person name="Wei L."/>
        </authorList>
    </citation>
    <scope>NUCLEOTIDE SEQUENCE</scope>
    <source>
        <strain evidence="5">KEN8</strain>
        <tissue evidence="5">Leaf</tissue>
    </source>
</reference>
<dbReference type="GO" id="GO:0008171">
    <property type="term" value="F:O-methyltransferase activity"/>
    <property type="evidence" value="ECO:0007669"/>
    <property type="project" value="InterPro"/>
</dbReference>
<dbReference type="Gene3D" id="3.40.50.150">
    <property type="entry name" value="Vaccinia Virus protein VP39"/>
    <property type="match status" value="1"/>
</dbReference>
<dbReference type="PROSITE" id="PS51683">
    <property type="entry name" value="SAM_OMT_II"/>
    <property type="match status" value="1"/>
</dbReference>
<evidence type="ECO:0000256" key="1">
    <source>
        <dbReference type="ARBA" id="ARBA00022603"/>
    </source>
</evidence>
<dbReference type="InterPro" id="IPR016461">
    <property type="entry name" value="COMT-like"/>
</dbReference>
<dbReference type="GO" id="GO:0032259">
    <property type="term" value="P:methylation"/>
    <property type="evidence" value="ECO:0007669"/>
    <property type="project" value="UniProtKB-KW"/>
</dbReference>
<accession>A0AAW2JML0</accession>
<sequence length="78" mass="8681">MFEIVPNADAAFLMSVLHDWGDDECIDILKNCREAIPKDTGKVMIVEAVIDEGEGQVYGRQACLIAKLLVVFLCIFHV</sequence>
<dbReference type="EMBL" id="JACGWM010000940">
    <property type="protein sequence ID" value="KAL0295804.1"/>
    <property type="molecule type" value="Genomic_DNA"/>
</dbReference>